<dbReference type="Pfam" id="PF17917">
    <property type="entry name" value="RT_RNaseH"/>
    <property type="match status" value="1"/>
</dbReference>
<feature type="domain" description="Reverse transcriptase RNase H-like" evidence="7">
    <location>
        <begin position="35"/>
        <end position="93"/>
    </location>
</feature>
<reference evidence="8" key="1">
    <citation type="submission" date="2018-05" db="EMBL/GenBank/DDBJ databases">
        <title>Draft genome of Mucuna pruriens seed.</title>
        <authorList>
            <person name="Nnadi N.E."/>
            <person name="Vos R."/>
            <person name="Hasami M.H."/>
            <person name="Devisetty U.K."/>
            <person name="Aguiy J.C."/>
        </authorList>
    </citation>
    <scope>NUCLEOTIDE SEQUENCE [LARGE SCALE GENOMIC DNA]</scope>
    <source>
        <strain evidence="8">JCA_2017</strain>
    </source>
</reference>
<name>A0A371IGN5_MUCPR</name>
<evidence type="ECO:0000256" key="4">
    <source>
        <dbReference type="ARBA" id="ARBA00022759"/>
    </source>
</evidence>
<keyword evidence="3" id="KW-0540">Nuclease</keyword>
<dbReference type="AlphaFoldDB" id="A0A371IGN5"/>
<keyword evidence="4" id="KW-0255">Endonuclease</keyword>
<keyword evidence="9" id="KW-1185">Reference proteome</keyword>
<dbReference type="PANTHER" id="PTHR48475:SF1">
    <property type="entry name" value="RNASE H TYPE-1 DOMAIN-CONTAINING PROTEIN"/>
    <property type="match status" value="1"/>
</dbReference>
<dbReference type="EMBL" id="QJKJ01000125">
    <property type="protein sequence ID" value="RDY14145.1"/>
    <property type="molecule type" value="Genomic_DNA"/>
</dbReference>
<protein>
    <recommendedName>
        <fullName evidence="7">Reverse transcriptase RNase H-like domain-containing protein</fullName>
    </recommendedName>
</protein>
<feature type="non-terminal residue" evidence="8">
    <location>
        <position position="1"/>
    </location>
</feature>
<sequence>MRFKLPRSLRKNKKILRKSSCLRSGSTREALNIISNESMGCVLGQQDAIGKKEQGIYYLSKKFTNCEKRYPTLEQTYYAMVWVAKRLRQYMLANTT</sequence>
<organism evidence="8 9">
    <name type="scientific">Mucuna pruriens</name>
    <name type="common">Velvet bean</name>
    <name type="synonym">Dolichos pruriens</name>
    <dbReference type="NCBI Taxonomy" id="157652"/>
    <lineage>
        <taxon>Eukaryota</taxon>
        <taxon>Viridiplantae</taxon>
        <taxon>Streptophyta</taxon>
        <taxon>Embryophyta</taxon>
        <taxon>Tracheophyta</taxon>
        <taxon>Spermatophyta</taxon>
        <taxon>Magnoliopsida</taxon>
        <taxon>eudicotyledons</taxon>
        <taxon>Gunneridae</taxon>
        <taxon>Pentapetalae</taxon>
        <taxon>rosids</taxon>
        <taxon>fabids</taxon>
        <taxon>Fabales</taxon>
        <taxon>Fabaceae</taxon>
        <taxon>Papilionoideae</taxon>
        <taxon>50 kb inversion clade</taxon>
        <taxon>NPAAA clade</taxon>
        <taxon>indigoferoid/millettioid clade</taxon>
        <taxon>Phaseoleae</taxon>
        <taxon>Mucuna</taxon>
    </lineage>
</organism>
<gene>
    <name evidence="8" type="ORF">CR513_00840</name>
</gene>
<dbReference type="Proteomes" id="UP000257109">
    <property type="component" value="Unassembled WGS sequence"/>
</dbReference>
<evidence type="ECO:0000256" key="1">
    <source>
        <dbReference type="ARBA" id="ARBA00022679"/>
    </source>
</evidence>
<evidence type="ECO:0000259" key="7">
    <source>
        <dbReference type="Pfam" id="PF17917"/>
    </source>
</evidence>
<evidence type="ECO:0000256" key="6">
    <source>
        <dbReference type="ARBA" id="ARBA00022918"/>
    </source>
</evidence>
<dbReference type="GO" id="GO:0004519">
    <property type="term" value="F:endonuclease activity"/>
    <property type="evidence" value="ECO:0007669"/>
    <property type="project" value="UniProtKB-KW"/>
</dbReference>
<evidence type="ECO:0000313" key="8">
    <source>
        <dbReference type="EMBL" id="RDY14145.1"/>
    </source>
</evidence>
<dbReference type="Gene3D" id="3.10.20.370">
    <property type="match status" value="1"/>
</dbReference>
<dbReference type="InterPro" id="IPR041373">
    <property type="entry name" value="RT_RNaseH"/>
</dbReference>
<evidence type="ECO:0000256" key="3">
    <source>
        <dbReference type="ARBA" id="ARBA00022722"/>
    </source>
</evidence>
<keyword evidence="2" id="KW-0548">Nucleotidyltransferase</keyword>
<accession>A0A371IGN5</accession>
<dbReference type="PANTHER" id="PTHR48475">
    <property type="entry name" value="RIBONUCLEASE H"/>
    <property type="match status" value="1"/>
</dbReference>
<proteinExistence type="predicted"/>
<comment type="caution">
    <text evidence="8">The sequence shown here is derived from an EMBL/GenBank/DDBJ whole genome shotgun (WGS) entry which is preliminary data.</text>
</comment>
<dbReference type="SUPFAM" id="SSF56672">
    <property type="entry name" value="DNA/RNA polymerases"/>
    <property type="match status" value="1"/>
</dbReference>
<dbReference type="GO" id="GO:0016787">
    <property type="term" value="F:hydrolase activity"/>
    <property type="evidence" value="ECO:0007669"/>
    <property type="project" value="UniProtKB-KW"/>
</dbReference>
<evidence type="ECO:0000313" key="9">
    <source>
        <dbReference type="Proteomes" id="UP000257109"/>
    </source>
</evidence>
<dbReference type="InterPro" id="IPR043502">
    <property type="entry name" value="DNA/RNA_pol_sf"/>
</dbReference>
<dbReference type="OrthoDB" id="1426770at2759"/>
<keyword evidence="5" id="KW-0378">Hydrolase</keyword>
<evidence type="ECO:0000256" key="2">
    <source>
        <dbReference type="ARBA" id="ARBA00022695"/>
    </source>
</evidence>
<keyword evidence="6" id="KW-0695">RNA-directed DNA polymerase</keyword>
<evidence type="ECO:0000256" key="5">
    <source>
        <dbReference type="ARBA" id="ARBA00022801"/>
    </source>
</evidence>
<keyword evidence="1" id="KW-0808">Transferase</keyword>
<dbReference type="GO" id="GO:0003964">
    <property type="term" value="F:RNA-directed DNA polymerase activity"/>
    <property type="evidence" value="ECO:0007669"/>
    <property type="project" value="UniProtKB-KW"/>
</dbReference>